<evidence type="ECO:0000256" key="18">
    <source>
        <dbReference type="ARBA" id="ARBA00048600"/>
    </source>
</evidence>
<dbReference type="InterPro" id="IPR004549">
    <property type="entry name" value="Acetyl_CoA_COase_biotin_COase"/>
</dbReference>
<organism evidence="20 21">
    <name type="scientific">Weissella confusa</name>
    <name type="common">Lactobacillus confusus</name>
    <dbReference type="NCBI Taxonomy" id="1583"/>
    <lineage>
        <taxon>Bacteria</taxon>
        <taxon>Bacillati</taxon>
        <taxon>Bacillota</taxon>
        <taxon>Bacilli</taxon>
        <taxon>Lactobacillales</taxon>
        <taxon>Lactobacillaceae</taxon>
        <taxon>Weissella</taxon>
    </lineage>
</organism>
<dbReference type="Gene3D" id="3.40.50.20">
    <property type="match status" value="1"/>
</dbReference>
<dbReference type="AlphaFoldDB" id="A0A3R6B2R3"/>
<keyword evidence="17 19" id="KW-0092">Biotin</keyword>
<dbReference type="PROSITE" id="PS50975">
    <property type="entry name" value="ATP_GRASP"/>
    <property type="match status" value="1"/>
</dbReference>
<keyword evidence="13" id="KW-0460">Magnesium</keyword>
<dbReference type="SUPFAM" id="SSF51246">
    <property type="entry name" value="Rudiment single hybrid motif"/>
    <property type="match status" value="1"/>
</dbReference>
<dbReference type="Proteomes" id="UP000650485">
    <property type="component" value="Unassembled WGS sequence"/>
</dbReference>
<dbReference type="NCBIfam" id="NF006367">
    <property type="entry name" value="PRK08591.1"/>
    <property type="match status" value="1"/>
</dbReference>
<dbReference type="EC" id="6.3.4.14" evidence="6 19"/>
<dbReference type="InterPro" id="IPR005481">
    <property type="entry name" value="BC-like_N"/>
</dbReference>
<keyword evidence="16" id="KW-0464">Manganese</keyword>
<keyword evidence="15 19" id="KW-0275">Fatty acid biosynthesis</keyword>
<evidence type="ECO:0000256" key="2">
    <source>
        <dbReference type="ARBA" id="ARBA00001946"/>
    </source>
</evidence>
<evidence type="ECO:0000256" key="17">
    <source>
        <dbReference type="ARBA" id="ARBA00023267"/>
    </source>
</evidence>
<evidence type="ECO:0000256" key="11">
    <source>
        <dbReference type="ARBA" id="ARBA00022832"/>
    </source>
</evidence>
<evidence type="ECO:0000256" key="16">
    <source>
        <dbReference type="ARBA" id="ARBA00023211"/>
    </source>
</evidence>
<dbReference type="SMART" id="SM00878">
    <property type="entry name" value="Biotin_carb_C"/>
    <property type="match status" value="1"/>
</dbReference>
<evidence type="ECO:0000256" key="1">
    <source>
        <dbReference type="ARBA" id="ARBA00001936"/>
    </source>
</evidence>
<dbReference type="InterPro" id="IPR011764">
    <property type="entry name" value="Biotin_carboxylation_dom"/>
</dbReference>
<keyword evidence="11 19" id="KW-0276">Fatty acid metabolism</keyword>
<proteinExistence type="predicted"/>
<evidence type="ECO:0000313" key="21">
    <source>
        <dbReference type="Proteomes" id="UP000650485"/>
    </source>
</evidence>
<dbReference type="RefSeq" id="WP_118704619.1">
    <property type="nucleotide sequence ID" value="NZ_CABJBN010000012.1"/>
</dbReference>
<protein>
    <recommendedName>
        <fullName evidence="6 19">Biotin carboxylase</fullName>
        <ecNumber evidence="6 19">6.3.4.14</ecNumber>
    </recommendedName>
    <alternativeName>
        <fullName evidence="19">Acetyl-coenzyme A carboxylase biotin carboxylase subunit A</fullName>
    </alternativeName>
</protein>
<comment type="pathway">
    <text evidence="4 19">Lipid metabolism; malonyl-CoA biosynthesis; malonyl-CoA from acetyl-CoA: step 1/1.</text>
</comment>
<evidence type="ECO:0000256" key="9">
    <source>
        <dbReference type="ARBA" id="ARBA00022723"/>
    </source>
</evidence>
<dbReference type="PROSITE" id="PS00866">
    <property type="entry name" value="CPSASE_1"/>
    <property type="match status" value="1"/>
</dbReference>
<dbReference type="Pfam" id="PF00289">
    <property type="entry name" value="Biotin_carb_N"/>
    <property type="match status" value="1"/>
</dbReference>
<evidence type="ECO:0000256" key="4">
    <source>
        <dbReference type="ARBA" id="ARBA00004956"/>
    </source>
</evidence>
<comment type="subunit">
    <text evidence="5 19">Acetyl-CoA carboxylase is a heterohexamer of biotin carboxyl carrier protein, biotin carboxylase and the two subunits of carboxyl transferase in a 2:2 complex.</text>
</comment>
<dbReference type="SUPFAM" id="SSF56059">
    <property type="entry name" value="Glutathione synthetase ATP-binding domain-like"/>
    <property type="match status" value="1"/>
</dbReference>
<dbReference type="InterPro" id="IPR011054">
    <property type="entry name" value="Rudment_hybrid_motif"/>
</dbReference>
<evidence type="ECO:0000313" key="20">
    <source>
        <dbReference type="EMBL" id="MBC6499281.1"/>
    </source>
</evidence>
<dbReference type="InterPro" id="IPR011761">
    <property type="entry name" value="ATP-grasp"/>
</dbReference>
<evidence type="ECO:0000256" key="6">
    <source>
        <dbReference type="ARBA" id="ARBA00013263"/>
    </source>
</evidence>
<dbReference type="Gene3D" id="3.30.470.20">
    <property type="entry name" value="ATP-grasp fold, B domain"/>
    <property type="match status" value="1"/>
</dbReference>
<comment type="caution">
    <text evidence="20">The sequence shown here is derived from an EMBL/GenBank/DDBJ whole genome shotgun (WGS) entry which is preliminary data.</text>
</comment>
<dbReference type="GO" id="GO:0046872">
    <property type="term" value="F:metal ion binding"/>
    <property type="evidence" value="ECO:0007669"/>
    <property type="project" value="UniProtKB-KW"/>
</dbReference>
<comment type="function">
    <text evidence="3 19">This protein is a component of the acetyl coenzyme A carboxylase complex; first, biotin carboxylase catalyzes the carboxylation of the carrier protein and then the transcarboxylase transfers the carboxyl group to form malonyl-CoA.</text>
</comment>
<dbReference type="InterPro" id="IPR005479">
    <property type="entry name" value="CPAse_ATP-bd"/>
</dbReference>
<evidence type="ECO:0000256" key="19">
    <source>
        <dbReference type="RuleBase" id="RU365063"/>
    </source>
</evidence>
<dbReference type="GO" id="GO:0006633">
    <property type="term" value="P:fatty acid biosynthetic process"/>
    <property type="evidence" value="ECO:0007669"/>
    <property type="project" value="UniProtKB-KW"/>
</dbReference>
<dbReference type="InterPro" id="IPR005482">
    <property type="entry name" value="Biotin_COase_C"/>
</dbReference>
<evidence type="ECO:0000256" key="3">
    <source>
        <dbReference type="ARBA" id="ARBA00003761"/>
    </source>
</evidence>
<dbReference type="Pfam" id="PF02785">
    <property type="entry name" value="Biotin_carb_C"/>
    <property type="match status" value="1"/>
</dbReference>
<keyword evidence="10 19" id="KW-0547">Nucleotide-binding</keyword>
<evidence type="ECO:0000256" key="7">
    <source>
        <dbReference type="ARBA" id="ARBA00022516"/>
    </source>
</evidence>
<dbReference type="InterPro" id="IPR016185">
    <property type="entry name" value="PreATP-grasp_dom_sf"/>
</dbReference>
<name>A0A3R6B2R3_WEICO</name>
<dbReference type="GO" id="GO:0004075">
    <property type="term" value="F:biotin carboxylase activity"/>
    <property type="evidence" value="ECO:0007669"/>
    <property type="project" value="UniProtKB-EC"/>
</dbReference>
<gene>
    <name evidence="20" type="primary">accC</name>
    <name evidence="20" type="ORF">H7R52_11465</name>
</gene>
<dbReference type="GO" id="GO:0005524">
    <property type="term" value="F:ATP binding"/>
    <property type="evidence" value="ECO:0007669"/>
    <property type="project" value="UniProtKB-UniRule"/>
</dbReference>
<dbReference type="PROSITE" id="PS50979">
    <property type="entry name" value="BC"/>
    <property type="match status" value="1"/>
</dbReference>
<accession>A0A3R6B2R3</accession>
<dbReference type="FunFam" id="3.30.1490.20:FF:000018">
    <property type="entry name" value="Biotin carboxylase"/>
    <property type="match status" value="1"/>
</dbReference>
<evidence type="ECO:0000256" key="13">
    <source>
        <dbReference type="ARBA" id="ARBA00022842"/>
    </source>
</evidence>
<dbReference type="PROSITE" id="PS00867">
    <property type="entry name" value="CPSASE_2"/>
    <property type="match status" value="1"/>
</dbReference>
<reference evidence="20" key="1">
    <citation type="submission" date="2020-08" db="EMBL/GenBank/DDBJ databases">
        <title>Complete genome sequence of Weissella confusa strain FS54 provides insights into metabolic potential.</title>
        <authorList>
            <person name="Fhoula I."/>
            <person name="Najjari A."/>
            <person name="Lekired A."/>
            <person name="Bessrour-Aouam N."/>
            <person name="Jaballah S."/>
            <person name="Klibi N."/>
            <person name="Ouzari H.-I."/>
        </authorList>
    </citation>
    <scope>NUCLEOTIDE SEQUENCE</scope>
    <source>
        <strain evidence="20">FS54</strain>
    </source>
</reference>
<dbReference type="FunFam" id="3.40.50.20:FF:000010">
    <property type="entry name" value="Propionyl-CoA carboxylase subunit alpha"/>
    <property type="match status" value="1"/>
</dbReference>
<dbReference type="PANTHER" id="PTHR48095:SF2">
    <property type="entry name" value="BIOTIN CARBOXYLASE, CHLOROPLASTIC"/>
    <property type="match status" value="1"/>
</dbReference>
<evidence type="ECO:0000256" key="15">
    <source>
        <dbReference type="ARBA" id="ARBA00023160"/>
    </source>
</evidence>
<keyword evidence="7 19" id="KW-0444">Lipid biosynthesis</keyword>
<dbReference type="InterPro" id="IPR051602">
    <property type="entry name" value="ACC_Biotin_Carboxylase"/>
</dbReference>
<sequence length="458" mass="50225">MFKKVLVANRGEIAVRIIRALHEMDIKAVAIYSTVDKEALHVQLADEAIAVGGPRPQDSYLNMKNIVSAALLTGVDAVHPGYGFLSENAMFVNMLTDVGITFIGPHAETIALMGDKAQARETMRAAGVPVIPGSVGTLTDSAEAIAVSDQIGYPVMLKAAAGGGGKGMRLLNNREELAQQFERAQAEAKLAFGSADMYIEKVMTNVRHIEVQIMRDQQGQTVFFPERDCSIQRHHQKMIEVSPAVGVTSDMRSELGVLAVKAANALSYENTGTFEFLADRDNNFYFMEMNTRIQVEHPVTEAVTGLDLVKMQIAVAAGEPLPVQQQDIQIKQHAIEVRLNAEDPMHDFRPSAGQVDFTYLPFGGPGIRFDSAMYAGDTVQPYYDSMLGKVIVSADNRDDVFKKLSRTLDEVVVRGVSTNLAVQRALVKDERVQRGLVPIDFVETDFLPAWSKEEVQAP</sequence>
<evidence type="ECO:0000256" key="8">
    <source>
        <dbReference type="ARBA" id="ARBA00022598"/>
    </source>
</evidence>
<dbReference type="Pfam" id="PF02786">
    <property type="entry name" value="CPSase_L_D2"/>
    <property type="match status" value="1"/>
</dbReference>
<dbReference type="PANTHER" id="PTHR48095">
    <property type="entry name" value="PYRUVATE CARBOXYLASE SUBUNIT A"/>
    <property type="match status" value="1"/>
</dbReference>
<evidence type="ECO:0000256" key="10">
    <source>
        <dbReference type="ARBA" id="ARBA00022741"/>
    </source>
</evidence>
<comment type="cofactor">
    <cofactor evidence="1">
        <name>Mn(2+)</name>
        <dbReference type="ChEBI" id="CHEBI:29035"/>
    </cofactor>
</comment>
<dbReference type="EMBL" id="JACSZT010000008">
    <property type="protein sequence ID" value="MBC6499281.1"/>
    <property type="molecule type" value="Genomic_DNA"/>
</dbReference>
<comment type="cofactor">
    <cofactor evidence="2">
        <name>Mg(2+)</name>
        <dbReference type="ChEBI" id="CHEBI:18420"/>
    </cofactor>
</comment>
<dbReference type="InterPro" id="IPR013815">
    <property type="entry name" value="ATP_grasp_subdomain_1"/>
</dbReference>
<keyword evidence="14 19" id="KW-0443">Lipid metabolism</keyword>
<comment type="catalytic activity">
    <reaction evidence="18 19">
        <text>N(6)-biotinyl-L-lysyl-[protein] + hydrogencarbonate + ATP = N(6)-carboxybiotinyl-L-lysyl-[protein] + ADP + phosphate + H(+)</text>
        <dbReference type="Rhea" id="RHEA:13501"/>
        <dbReference type="Rhea" id="RHEA-COMP:10505"/>
        <dbReference type="Rhea" id="RHEA-COMP:10506"/>
        <dbReference type="ChEBI" id="CHEBI:15378"/>
        <dbReference type="ChEBI" id="CHEBI:17544"/>
        <dbReference type="ChEBI" id="CHEBI:30616"/>
        <dbReference type="ChEBI" id="CHEBI:43474"/>
        <dbReference type="ChEBI" id="CHEBI:83144"/>
        <dbReference type="ChEBI" id="CHEBI:83145"/>
        <dbReference type="ChEBI" id="CHEBI:456216"/>
        <dbReference type="EC" id="6.3.4.14"/>
    </reaction>
</comment>
<evidence type="ECO:0000256" key="14">
    <source>
        <dbReference type="ARBA" id="ARBA00023098"/>
    </source>
</evidence>
<keyword evidence="9" id="KW-0479">Metal-binding</keyword>
<dbReference type="Gene3D" id="3.30.1490.20">
    <property type="entry name" value="ATP-grasp fold, A domain"/>
    <property type="match status" value="1"/>
</dbReference>
<evidence type="ECO:0000256" key="5">
    <source>
        <dbReference type="ARBA" id="ARBA00011750"/>
    </source>
</evidence>
<dbReference type="NCBIfam" id="TIGR00514">
    <property type="entry name" value="accC"/>
    <property type="match status" value="1"/>
</dbReference>
<evidence type="ECO:0000256" key="12">
    <source>
        <dbReference type="ARBA" id="ARBA00022840"/>
    </source>
</evidence>
<keyword evidence="8 19" id="KW-0436">Ligase</keyword>
<keyword evidence="12 19" id="KW-0067">ATP-binding</keyword>
<dbReference type="SUPFAM" id="SSF52440">
    <property type="entry name" value="PreATP-grasp domain"/>
    <property type="match status" value="1"/>
</dbReference>